<dbReference type="InterPro" id="IPR027948">
    <property type="entry name" value="DUF4436"/>
</dbReference>
<organism evidence="3 4">
    <name type="scientific">Chlamydomonas incerta</name>
    <dbReference type="NCBI Taxonomy" id="51695"/>
    <lineage>
        <taxon>Eukaryota</taxon>
        <taxon>Viridiplantae</taxon>
        <taxon>Chlorophyta</taxon>
        <taxon>core chlorophytes</taxon>
        <taxon>Chlorophyceae</taxon>
        <taxon>CS clade</taxon>
        <taxon>Chlamydomonadales</taxon>
        <taxon>Chlamydomonadaceae</taxon>
        <taxon>Chlamydomonas</taxon>
    </lineage>
</organism>
<sequence>MFARLLMPVIALILMIIPLVGLCLPVYLTSAQQREAERDSQSFVCQLYTQNNPSPRATNAINTFNFTDDVPLGVPLYGAYLAWAYVEAVADAAPNSTEAQAAVDELRKNFTASEPAYFAELQQNCSVVGEYVWGGKRLTAKRRSGSNALPQVDADVAPAMRYFVERHRKPLNPSLDEETGEYVEPDEYGIALLGVINSTLVNLDVNSNAATLSFELRALSYHIDTPMVDDRGRIFAPNVSIKADVVSASGPGDLTMKTGDRVASRPINTVLTPIRGVYYYPFDEYTIDVRIQSIMSGRTGRRQPLAVIVSQRNQVTGWLQEVTMITNVLENYNMWWVADPDNVDSDVVVGYTIRVQRSNFVKFFACLVLIVMWTLTAAAITYAVDLNFLRPRNAMMMECTMMITLLFAMGNIRNVMPGIPGIGIGIDQYGYIWIMILLMAAATTMLGKLICQYVHPLPTLYDRVVKNECYTEWRKKEDDKAKKAKEEAEKKKEEEEKKKEEEEKKKQKEAEAMKLQEGRFSGSTSSCDEAKGTGSGGSLSTPRAQVTRAEGSVPAAASVRLPNSVSVRKQGDGGMDMVCAGVI</sequence>
<dbReference type="EMBL" id="JAEHOC010000021">
    <property type="protein sequence ID" value="KAG2432539.1"/>
    <property type="molecule type" value="Genomic_DNA"/>
</dbReference>
<name>A0A835W0J2_CHLIN</name>
<evidence type="ECO:0000256" key="2">
    <source>
        <dbReference type="SAM" id="Phobius"/>
    </source>
</evidence>
<dbReference type="PANTHER" id="PTHR37330:SF1">
    <property type="entry name" value="CONSERVED TRANSMEMBRANE PROTEIN-RELATED"/>
    <property type="match status" value="1"/>
</dbReference>
<keyword evidence="2" id="KW-0472">Membrane</keyword>
<keyword evidence="2" id="KW-0812">Transmembrane</keyword>
<comment type="caution">
    <text evidence="3">The sequence shown here is derived from an EMBL/GenBank/DDBJ whole genome shotgun (WGS) entry which is preliminary data.</text>
</comment>
<feature type="compositionally biased region" description="Basic and acidic residues" evidence="1">
    <location>
        <begin position="488"/>
        <end position="517"/>
    </location>
</feature>
<feature type="transmembrane region" description="Helical" evidence="2">
    <location>
        <begin position="394"/>
        <end position="410"/>
    </location>
</feature>
<feature type="transmembrane region" description="Helical" evidence="2">
    <location>
        <begin position="6"/>
        <end position="28"/>
    </location>
</feature>
<keyword evidence="2" id="KW-1133">Transmembrane helix</keyword>
<dbReference type="PANTHER" id="PTHR37330">
    <property type="entry name" value="CONSERVED TRANSMEMBRANE PROTEIN-RELATED"/>
    <property type="match status" value="1"/>
</dbReference>
<accession>A0A835W0J2</accession>
<dbReference type="AlphaFoldDB" id="A0A835W0J2"/>
<evidence type="ECO:0000313" key="3">
    <source>
        <dbReference type="EMBL" id="KAG2432539.1"/>
    </source>
</evidence>
<gene>
    <name evidence="3" type="ORF">HXX76_008884</name>
</gene>
<reference evidence="3" key="1">
    <citation type="journal article" date="2020" name="bioRxiv">
        <title>Comparative genomics of Chlamydomonas.</title>
        <authorList>
            <person name="Craig R.J."/>
            <person name="Hasan A.R."/>
            <person name="Ness R.W."/>
            <person name="Keightley P.D."/>
        </authorList>
    </citation>
    <scope>NUCLEOTIDE SEQUENCE</scope>
    <source>
        <strain evidence="3">SAG 7.73</strain>
    </source>
</reference>
<proteinExistence type="predicted"/>
<feature type="transmembrane region" description="Helical" evidence="2">
    <location>
        <begin position="360"/>
        <end position="382"/>
    </location>
</feature>
<feature type="region of interest" description="Disordered" evidence="1">
    <location>
        <begin position="488"/>
        <end position="583"/>
    </location>
</feature>
<protein>
    <submittedName>
        <fullName evidence="3">Uncharacterized protein</fullName>
    </submittedName>
</protein>
<evidence type="ECO:0000313" key="4">
    <source>
        <dbReference type="Proteomes" id="UP000650467"/>
    </source>
</evidence>
<evidence type="ECO:0000256" key="1">
    <source>
        <dbReference type="SAM" id="MobiDB-lite"/>
    </source>
</evidence>
<feature type="transmembrane region" description="Helical" evidence="2">
    <location>
        <begin position="431"/>
        <end position="450"/>
    </location>
</feature>
<dbReference type="Proteomes" id="UP000650467">
    <property type="component" value="Unassembled WGS sequence"/>
</dbReference>
<keyword evidence="4" id="KW-1185">Reference proteome</keyword>
<dbReference type="OrthoDB" id="5594013at2759"/>
<dbReference type="Pfam" id="PF14494">
    <property type="entry name" value="DUF4436"/>
    <property type="match status" value="1"/>
</dbReference>